<accession>A0A8G1LUF7</accession>
<dbReference type="Pfam" id="PF01307">
    <property type="entry name" value="Plant_vir_prot"/>
    <property type="match status" value="1"/>
</dbReference>
<sequence length="122" mass="13737">MVKSTVPTRPNKYWPGVVAIGLVSLFIFLSVSNQKHSTTSGDNIHKFSNGGTYRDGSKCITYNRNSPLAYNGSSSNNTLFWLCLLGLSMVWIAYCGYKSLSGQWHSCQHDKNERNFLLECFE</sequence>
<keyword evidence="1" id="KW-0812">Transmembrane</keyword>
<keyword evidence="1" id="KW-1133">Transmembrane helix</keyword>
<feature type="transmembrane region" description="Helical" evidence="1">
    <location>
        <begin position="12"/>
        <end position="31"/>
    </location>
</feature>
<keyword evidence="1" id="KW-0472">Membrane</keyword>
<dbReference type="EMBL" id="MW961157">
    <property type="protein sequence ID" value="QZA75388.1"/>
    <property type="molecule type" value="Genomic_RNA"/>
</dbReference>
<reference evidence="2" key="1">
    <citation type="submission" date="2021-04" db="EMBL/GenBank/DDBJ databases">
        <title>Plant Virus Collection isolate.</title>
        <authorList>
            <person name="Knierim D."/>
            <person name="Margaria P."/>
            <person name="Menzel W."/>
            <person name="Winter S."/>
        </authorList>
    </citation>
    <scope>NUCLEOTIDE SEQUENCE</scope>
    <source>
        <strain evidence="2">DSMZ PV-0291</strain>
    </source>
</reference>
<dbReference type="InterPro" id="IPR001896">
    <property type="entry name" value="Plant_vir_prot"/>
</dbReference>
<evidence type="ECO:0000313" key="2">
    <source>
        <dbReference type="EMBL" id="QZA75388.1"/>
    </source>
</evidence>
<protein>
    <submittedName>
        <fullName evidence="2">Triple gene block protein 2</fullName>
    </submittedName>
</protein>
<proteinExistence type="predicted"/>
<evidence type="ECO:0000256" key="1">
    <source>
        <dbReference type="SAM" id="Phobius"/>
    </source>
</evidence>
<name>A0A8G1LUF7_9VIRU</name>
<feature type="transmembrane region" description="Helical" evidence="1">
    <location>
        <begin position="78"/>
        <end position="97"/>
    </location>
</feature>
<organism evidence="2">
    <name type="scientific">Peanut clump virus</name>
    <dbReference type="NCBI Taxonomy" id="28355"/>
    <lineage>
        <taxon>Viruses</taxon>
        <taxon>Riboviria</taxon>
        <taxon>Orthornavirae</taxon>
        <taxon>Kitrinoviricota</taxon>
        <taxon>Alsuviricetes</taxon>
        <taxon>Martellivirales</taxon>
        <taxon>Virgaviridae</taxon>
        <taxon>Pecluvirus</taxon>
        <taxon>Pecluvirus arachidis</taxon>
    </lineage>
</organism>
<gene>
    <name evidence="2" type="primary">ORF4</name>
</gene>